<organism evidence="4">
    <name type="scientific">Octopus bimaculoides</name>
    <name type="common">California two-spotted octopus</name>
    <dbReference type="NCBI Taxonomy" id="37653"/>
    <lineage>
        <taxon>Eukaryota</taxon>
        <taxon>Metazoa</taxon>
        <taxon>Spiralia</taxon>
        <taxon>Lophotrochozoa</taxon>
        <taxon>Mollusca</taxon>
        <taxon>Cephalopoda</taxon>
        <taxon>Coleoidea</taxon>
        <taxon>Octopodiformes</taxon>
        <taxon>Octopoda</taxon>
        <taxon>Incirrata</taxon>
        <taxon>Octopodidae</taxon>
        <taxon>Octopus</taxon>
    </lineage>
</organism>
<proteinExistence type="inferred from homology"/>
<evidence type="ECO:0000256" key="1">
    <source>
        <dbReference type="ARBA" id="ARBA00008486"/>
    </source>
</evidence>
<sequence length="221" mass="25597">MNYDLKDEEQAKAYLERVGVEYRFQCFHEKSPEGCHRLADYFESVKKENERAAKMYKSTCDDYHYGHSCYKYGNYRTVGQGCEKDITEAIKYETKGCDYDYIPACYQTGILSLSKGHQNIPNAVTYLTKACSNNHPLACFNLSALYMRDQTELKKDMKKAFELALKGCELGHLYSCVNLSIMYRRGDGVDQNSELADKYKKKAQSMRDELVKSEQTIRMNE</sequence>
<name>A0A0L8I3V8_OCTBM</name>
<dbReference type="KEGG" id="obi:106884326"/>
<evidence type="ECO:0008006" key="5">
    <source>
        <dbReference type="Google" id="ProtNLM"/>
    </source>
</evidence>
<dbReference type="EMBL" id="KQ416645">
    <property type="protein sequence ID" value="KOF96044.1"/>
    <property type="molecule type" value="Genomic_DNA"/>
</dbReference>
<dbReference type="InterPro" id="IPR006597">
    <property type="entry name" value="Sel1-like"/>
</dbReference>
<feature type="coiled-coil region" evidence="3">
    <location>
        <begin position="189"/>
        <end position="216"/>
    </location>
</feature>
<dbReference type="GO" id="GO:0005758">
    <property type="term" value="C:mitochondrial intermembrane space"/>
    <property type="evidence" value="ECO:0007669"/>
    <property type="project" value="TreeGrafter"/>
</dbReference>
<dbReference type="OrthoDB" id="272077at2759"/>
<dbReference type="STRING" id="37653.A0A0L8I3V8"/>
<reference evidence="4" key="1">
    <citation type="submission" date="2015-07" db="EMBL/GenBank/DDBJ databases">
        <title>MeaNS - Measles Nucleotide Surveillance Program.</title>
        <authorList>
            <person name="Tran T."/>
            <person name="Druce J."/>
        </authorList>
    </citation>
    <scope>NUCLEOTIDE SEQUENCE</scope>
    <source>
        <strain evidence="4">UCB-OBI-ISO-001</strain>
        <tissue evidence="4">Gonad</tissue>
    </source>
</reference>
<accession>A0A0L8I3V8</accession>
<dbReference type="Pfam" id="PF08238">
    <property type="entry name" value="Sel1"/>
    <property type="match status" value="5"/>
</dbReference>
<evidence type="ECO:0000313" key="4">
    <source>
        <dbReference type="EMBL" id="KOF96044.1"/>
    </source>
</evidence>
<dbReference type="AlphaFoldDB" id="A0A0L8I3V8"/>
<keyword evidence="2" id="KW-0677">Repeat</keyword>
<evidence type="ECO:0000256" key="3">
    <source>
        <dbReference type="SAM" id="Coils"/>
    </source>
</evidence>
<dbReference type="OMA" id="PGCINAG"/>
<dbReference type="PANTHER" id="PTHR13891:SF1">
    <property type="entry name" value="CYTOCHROME C OXIDASE ASSEMBLY FACTOR 7"/>
    <property type="match status" value="1"/>
</dbReference>
<dbReference type="InterPro" id="IPR011990">
    <property type="entry name" value="TPR-like_helical_dom_sf"/>
</dbReference>
<dbReference type="SUPFAM" id="SSF81901">
    <property type="entry name" value="HCP-like"/>
    <property type="match status" value="1"/>
</dbReference>
<comment type="similarity">
    <text evidence="1">Belongs to the hcp beta-lactamase family.</text>
</comment>
<evidence type="ECO:0000256" key="2">
    <source>
        <dbReference type="ARBA" id="ARBA00022737"/>
    </source>
</evidence>
<gene>
    <name evidence="4" type="ORF">OCBIM_22036564mg</name>
</gene>
<dbReference type="SMART" id="SM00671">
    <property type="entry name" value="SEL1"/>
    <property type="match status" value="5"/>
</dbReference>
<dbReference type="InterPro" id="IPR040239">
    <property type="entry name" value="HcpB-like"/>
</dbReference>
<keyword evidence="3" id="KW-0175">Coiled coil</keyword>
<dbReference type="Gene3D" id="1.25.40.10">
    <property type="entry name" value="Tetratricopeptide repeat domain"/>
    <property type="match status" value="1"/>
</dbReference>
<dbReference type="PANTHER" id="PTHR13891">
    <property type="entry name" value="CYTOCHROME C OXIDASE ASSEMBLY FACTOR 7"/>
    <property type="match status" value="1"/>
</dbReference>
<protein>
    <recommendedName>
        <fullName evidence="5">Cytochrome c oxidase assembly factor 7 homolog</fullName>
    </recommendedName>
</protein>